<dbReference type="PANTHER" id="PTHR13887:SF14">
    <property type="entry name" value="DISULFIDE BOND FORMATION PROTEIN D"/>
    <property type="match status" value="1"/>
</dbReference>
<feature type="transmembrane region" description="Helical" evidence="6">
    <location>
        <begin position="12"/>
        <end position="30"/>
    </location>
</feature>
<evidence type="ECO:0000313" key="9">
    <source>
        <dbReference type="Proteomes" id="UP000321595"/>
    </source>
</evidence>
<feature type="domain" description="Thioredoxin" evidence="7">
    <location>
        <begin position="260"/>
        <end position="454"/>
    </location>
</feature>
<accession>A0A5B8XXY5</accession>
<dbReference type="PROSITE" id="PS51352">
    <property type="entry name" value="THIOREDOXIN_2"/>
    <property type="match status" value="3"/>
</dbReference>
<dbReference type="SUPFAM" id="SSF52833">
    <property type="entry name" value="Thioredoxin-like"/>
    <property type="match status" value="3"/>
</dbReference>
<feature type="domain" description="Thioredoxin" evidence="7">
    <location>
        <begin position="485"/>
        <end position="671"/>
    </location>
</feature>
<dbReference type="Pfam" id="PF01323">
    <property type="entry name" value="DSBA"/>
    <property type="match status" value="1"/>
</dbReference>
<evidence type="ECO:0000256" key="6">
    <source>
        <dbReference type="SAM" id="Phobius"/>
    </source>
</evidence>
<dbReference type="Pfam" id="PF13462">
    <property type="entry name" value="Thioredoxin_4"/>
    <property type="match status" value="2"/>
</dbReference>
<comment type="similarity">
    <text evidence="1">Belongs to the thioredoxin family. DsbA subfamily.</text>
</comment>
<dbReference type="GO" id="GO:0016491">
    <property type="term" value="F:oxidoreductase activity"/>
    <property type="evidence" value="ECO:0007669"/>
    <property type="project" value="UniProtKB-KW"/>
</dbReference>
<dbReference type="Proteomes" id="UP000321595">
    <property type="component" value="Chromosome"/>
</dbReference>
<dbReference type="InterPro" id="IPR012336">
    <property type="entry name" value="Thioredoxin-like_fold"/>
</dbReference>
<evidence type="ECO:0000313" key="8">
    <source>
        <dbReference type="EMBL" id="QED28903.1"/>
    </source>
</evidence>
<dbReference type="InterPro" id="IPR001853">
    <property type="entry name" value="DSBA-like_thioredoxin_dom"/>
</dbReference>
<dbReference type="AlphaFoldDB" id="A0A5B8XXY5"/>
<keyword evidence="6" id="KW-1133">Transmembrane helix</keyword>
<keyword evidence="2" id="KW-0732">Signal</keyword>
<evidence type="ECO:0000256" key="2">
    <source>
        <dbReference type="ARBA" id="ARBA00022729"/>
    </source>
</evidence>
<evidence type="ECO:0000256" key="3">
    <source>
        <dbReference type="ARBA" id="ARBA00023002"/>
    </source>
</evidence>
<reference evidence="8 9" key="1">
    <citation type="submission" date="2019-08" db="EMBL/GenBank/DDBJ databases">
        <authorList>
            <person name="Liang Q."/>
        </authorList>
    </citation>
    <scope>NUCLEOTIDE SEQUENCE [LARGE SCALE GENOMIC DNA]</scope>
    <source>
        <strain evidence="8 9">V1718</strain>
    </source>
</reference>
<evidence type="ECO:0000256" key="4">
    <source>
        <dbReference type="ARBA" id="ARBA00023157"/>
    </source>
</evidence>
<keyword evidence="3" id="KW-0560">Oxidoreductase</keyword>
<organism evidence="8 9">
    <name type="scientific">Microvenator marinus</name>
    <dbReference type="NCBI Taxonomy" id="2600177"/>
    <lineage>
        <taxon>Bacteria</taxon>
        <taxon>Deltaproteobacteria</taxon>
        <taxon>Bradymonadales</taxon>
        <taxon>Microvenatoraceae</taxon>
        <taxon>Microvenator</taxon>
    </lineage>
</organism>
<protein>
    <submittedName>
        <fullName evidence="8">Thioredoxin</fullName>
    </submittedName>
</protein>
<dbReference type="PANTHER" id="PTHR13887">
    <property type="entry name" value="GLUTATHIONE S-TRANSFERASE KAPPA"/>
    <property type="match status" value="1"/>
</dbReference>
<evidence type="ECO:0000259" key="7">
    <source>
        <dbReference type="PROSITE" id="PS51352"/>
    </source>
</evidence>
<keyword evidence="6" id="KW-0472">Membrane</keyword>
<dbReference type="Gene3D" id="3.40.30.10">
    <property type="entry name" value="Glutaredoxin"/>
    <property type="match status" value="3"/>
</dbReference>
<sequence>MAHDAQGSSGSNLLVMVAIALIAFAGGYVIGNKGAESVQPGAAVEAGAQGAAALARGGVAGDSDKIPIGDSPVFGNPSAPIAVVEFSSMQCPFCARGSETLKQLQQKYPNDVKLVFKHYPLGFQAESPALSKALIAAGEQGKFWEMKEKVFANVSKHKGVNVKEVTSGYAKELGLDVAKFQAAFDNPKNDEIIKRDQDLGNSIGVRGTPHFFVNGERVSGAQPLAKFEEIVKAQLEQVKKHTAAGVAKDQVYGKMVAENFKDTPSAPSADKPAAPATVVNMVPVRANDPMKGNTKDPLVTIVEFSDFQCPFCSRVNPTLEQVMKNYGEQVRIVFKQNPLPFHQEAPAAHEAALAAHEQGKFWEMHDLLFANMQSFKGADMRELTTGYAQQLGLNVNKFKAYLDSGKGKQIVKEDLELGSKVGARGTPNFFVNGVQLVGAKPYPAFEAEIKKQIALAEKLKKERNLKGEALYEAVVAENKKNAPAAAAPTPAPAAAPDKVDPSKLNIGNAVTRGPKNAPVTIFAFSDFQCPFCARAAGTIEEVMKEYDGKVQLVFKAYPLPFHQEAPAAHRAALAAAKQGKFWEMHDKLFATMKEFKTAGHFEKVAQELGLNMEKFKADFNSDELKKQVDAEMAEGSAVGVRGTPAFFINGNRVVGAQPLPKFKEVIDAELAKKK</sequence>
<dbReference type="KEGG" id="bbae:FRD01_16985"/>
<evidence type="ECO:0000256" key="1">
    <source>
        <dbReference type="ARBA" id="ARBA00005791"/>
    </source>
</evidence>
<name>A0A5B8XXY5_9DELT</name>
<evidence type="ECO:0000256" key="5">
    <source>
        <dbReference type="ARBA" id="ARBA00023284"/>
    </source>
</evidence>
<keyword evidence="6" id="KW-0812">Transmembrane</keyword>
<dbReference type="InterPro" id="IPR013766">
    <property type="entry name" value="Thioredoxin_domain"/>
</dbReference>
<dbReference type="RefSeq" id="WP_146961740.1">
    <property type="nucleotide sequence ID" value="NZ_CP042467.1"/>
</dbReference>
<keyword evidence="4" id="KW-1015">Disulfide bond</keyword>
<gene>
    <name evidence="8" type="ORF">FRD01_16985</name>
</gene>
<dbReference type="EMBL" id="CP042467">
    <property type="protein sequence ID" value="QED28903.1"/>
    <property type="molecule type" value="Genomic_DNA"/>
</dbReference>
<feature type="domain" description="Thioredoxin" evidence="7">
    <location>
        <begin position="44"/>
        <end position="236"/>
    </location>
</feature>
<keyword evidence="5" id="KW-0676">Redox-active center</keyword>
<keyword evidence="9" id="KW-1185">Reference proteome</keyword>
<dbReference type="OrthoDB" id="9784686at2"/>
<proteinExistence type="inferred from homology"/>
<dbReference type="InterPro" id="IPR036249">
    <property type="entry name" value="Thioredoxin-like_sf"/>
</dbReference>